<keyword evidence="3" id="KW-0862">Zinc</keyword>
<dbReference type="InterPro" id="IPR036893">
    <property type="entry name" value="SBP_sf"/>
</dbReference>
<dbReference type="InterPro" id="IPR004333">
    <property type="entry name" value="SBP_dom"/>
</dbReference>
<dbReference type="PANTHER" id="PTHR31251">
    <property type="entry name" value="SQUAMOSA PROMOTER-BINDING-LIKE PROTEIN 4"/>
    <property type="match status" value="1"/>
</dbReference>
<comment type="caution">
    <text evidence="6">The sequence shown here is derived from an EMBL/GenBank/DDBJ whole genome shotgun (WGS) entry which is preliminary data.</text>
</comment>
<dbReference type="Gene3D" id="4.10.1100.10">
    <property type="entry name" value="Transcription factor, SBP-box domain"/>
    <property type="match status" value="1"/>
</dbReference>
<accession>A0A9W7J6A1</accession>
<dbReference type="Proteomes" id="UP001165190">
    <property type="component" value="Unassembled WGS sequence"/>
</dbReference>
<dbReference type="InterPro" id="IPR044817">
    <property type="entry name" value="SBP-like"/>
</dbReference>
<evidence type="ECO:0000313" key="7">
    <source>
        <dbReference type="Proteomes" id="UP001165190"/>
    </source>
</evidence>
<dbReference type="Pfam" id="PF03110">
    <property type="entry name" value="SBP"/>
    <property type="match status" value="1"/>
</dbReference>
<evidence type="ECO:0000256" key="2">
    <source>
        <dbReference type="ARBA" id="ARBA00022771"/>
    </source>
</evidence>
<feature type="domain" description="SBP-type" evidence="5">
    <location>
        <begin position="146"/>
        <end position="223"/>
    </location>
</feature>
<organism evidence="6 7">
    <name type="scientific">Hibiscus trionum</name>
    <name type="common">Flower of an hour</name>
    <dbReference type="NCBI Taxonomy" id="183268"/>
    <lineage>
        <taxon>Eukaryota</taxon>
        <taxon>Viridiplantae</taxon>
        <taxon>Streptophyta</taxon>
        <taxon>Embryophyta</taxon>
        <taxon>Tracheophyta</taxon>
        <taxon>Spermatophyta</taxon>
        <taxon>Magnoliopsida</taxon>
        <taxon>eudicotyledons</taxon>
        <taxon>Gunneridae</taxon>
        <taxon>Pentapetalae</taxon>
        <taxon>rosids</taxon>
        <taxon>malvids</taxon>
        <taxon>Malvales</taxon>
        <taxon>Malvaceae</taxon>
        <taxon>Malvoideae</taxon>
        <taxon>Hibiscus</taxon>
    </lineage>
</organism>
<proteinExistence type="predicted"/>
<evidence type="ECO:0000256" key="1">
    <source>
        <dbReference type="ARBA" id="ARBA00022723"/>
    </source>
</evidence>
<evidence type="ECO:0000256" key="3">
    <source>
        <dbReference type="ARBA" id="ARBA00022833"/>
    </source>
</evidence>
<dbReference type="GO" id="GO:0005634">
    <property type="term" value="C:nucleus"/>
    <property type="evidence" value="ECO:0007669"/>
    <property type="project" value="InterPro"/>
</dbReference>
<keyword evidence="7" id="KW-1185">Reference proteome</keyword>
<evidence type="ECO:0000256" key="4">
    <source>
        <dbReference type="PROSITE-ProRule" id="PRU00470"/>
    </source>
</evidence>
<dbReference type="PANTHER" id="PTHR31251:SF102">
    <property type="entry name" value="SBP-TYPE DOMAIN-CONTAINING PROTEIN"/>
    <property type="match status" value="1"/>
</dbReference>
<reference evidence="6" key="1">
    <citation type="submission" date="2023-05" db="EMBL/GenBank/DDBJ databases">
        <title>Genome and transcriptome analyses reveal genes involved in the formation of fine ridges on petal epidermal cells in Hibiscus trionum.</title>
        <authorList>
            <person name="Koshimizu S."/>
            <person name="Masuda S."/>
            <person name="Ishii T."/>
            <person name="Shirasu K."/>
            <person name="Hoshino A."/>
            <person name="Arita M."/>
        </authorList>
    </citation>
    <scope>NUCLEOTIDE SEQUENCE</scope>
    <source>
        <strain evidence="6">Hamamatsu line</strain>
    </source>
</reference>
<dbReference type="AlphaFoldDB" id="A0A9W7J6A1"/>
<keyword evidence="1" id="KW-0479">Metal-binding</keyword>
<evidence type="ECO:0000313" key="6">
    <source>
        <dbReference type="EMBL" id="GMJ08145.1"/>
    </source>
</evidence>
<protein>
    <recommendedName>
        <fullName evidence="5">SBP-type domain-containing protein</fullName>
    </recommendedName>
</protein>
<dbReference type="EMBL" id="BSYR01000050">
    <property type="protein sequence ID" value="GMJ08145.1"/>
    <property type="molecule type" value="Genomic_DNA"/>
</dbReference>
<name>A0A9W7J6A1_HIBTR</name>
<dbReference type="SUPFAM" id="SSF103612">
    <property type="entry name" value="SBT domain"/>
    <property type="match status" value="1"/>
</dbReference>
<keyword evidence="2 4" id="KW-0863">Zinc-finger</keyword>
<sequence>MDSWSYDCEGKGLLFTDEWGLKPSNDFEAVEQGMEFMDFGFADMKKKPFFGNTNLGTFGDEFGNNNSAKRLVSSDCNVTTSSYHGEEQFGTSKHSTSLMESNSPESSSLIDFCRDSKGCKFLKGTSIDSPVSMSKKAPTTSSYSHAHHCQVYGCNTDLSSSKDYYKRNKVCEAHSKTAKVIVNGTEMRFCQQCSRFHLLAEFDDRKRSCRKRLVGHNERRRKFHFGTLSRKSHKLLQSYQGTKLMRTSVPKATPFVTSNALEGDFVIYQERYEHANRVKSEEKPVYSGQLLPKYFFHMNGNEKQWHFNAPDAASTVKELSGVSHSDCALSLLSAQSRDLSSHATGIRMAKPFINQACHPLCCLGKDNVFYSCGMNPMGVGQAGPAVVSDAVNIEVVPDGYFRGSGVSSHC</sequence>
<dbReference type="GO" id="GO:0008270">
    <property type="term" value="F:zinc ion binding"/>
    <property type="evidence" value="ECO:0007669"/>
    <property type="project" value="UniProtKB-KW"/>
</dbReference>
<dbReference type="PROSITE" id="PS51141">
    <property type="entry name" value="ZF_SBP"/>
    <property type="match status" value="1"/>
</dbReference>
<dbReference type="GO" id="GO:0003677">
    <property type="term" value="F:DNA binding"/>
    <property type="evidence" value="ECO:0007669"/>
    <property type="project" value="InterPro"/>
</dbReference>
<dbReference type="OrthoDB" id="514967at2759"/>
<gene>
    <name evidence="6" type="ORF">HRI_004483700</name>
</gene>
<evidence type="ECO:0000259" key="5">
    <source>
        <dbReference type="PROSITE" id="PS51141"/>
    </source>
</evidence>